<dbReference type="AlphaFoldDB" id="A0A1M5VX46"/>
<dbReference type="OrthoDB" id="5904015at2"/>
<dbReference type="InterPro" id="IPR011990">
    <property type="entry name" value="TPR-like_helical_dom_sf"/>
</dbReference>
<organism evidence="2 3">
    <name type="scientific">Vibrio aerogenes CECT 7868</name>
    <dbReference type="NCBI Taxonomy" id="1216006"/>
    <lineage>
        <taxon>Bacteria</taxon>
        <taxon>Pseudomonadati</taxon>
        <taxon>Pseudomonadota</taxon>
        <taxon>Gammaproteobacteria</taxon>
        <taxon>Vibrionales</taxon>
        <taxon>Vibrionaceae</taxon>
        <taxon>Vibrio</taxon>
    </lineage>
</organism>
<sequence>MLILAKHVGVLSRVVFLGIAISAQSFPLSAALLDIPGNIIPDPVTETTESVKAKATAELVKEVNQHKSVTKNAEDKDAGKNKEADRKADIKASNNADDDSQTVKIIVADEQTYDYDIESMSADQAYKKGRLLRAQFKNSDARAYLRYAADKKHADAAFLYAVELMKYNATVRTPAESRKYIELSAKLGNLHAMRYLYKRGDWLRPKDRNTWKKRYHDGLIAFAGQNPGEATYLLSLFFQNRFPDKSDYYLRRSVKYNYPLALMEKARRQQGSGTPQLKFSTDGSRDPDVLRTYKQAASEGFIPAIKACVELYEARDDFQEAFKWRLKAVEAGDLTSLFAVAKIYSHEAASYQFVDKDLIKARAFSELYLDFAGDDRFTKLHQMVEQFFVDVTEQLTPPEVIEANAFVTDYKEKTLFYNHDIYWDL</sequence>
<name>A0A1M5VX46_9VIBR</name>
<dbReference type="Proteomes" id="UP000184608">
    <property type="component" value="Unassembled WGS sequence"/>
</dbReference>
<dbReference type="RefSeq" id="WP_084193216.1">
    <property type="nucleotide sequence ID" value="NZ_FQXZ01000006.1"/>
</dbReference>
<evidence type="ECO:0008006" key="4">
    <source>
        <dbReference type="Google" id="ProtNLM"/>
    </source>
</evidence>
<dbReference type="SUPFAM" id="SSF81901">
    <property type="entry name" value="HCP-like"/>
    <property type="match status" value="2"/>
</dbReference>
<keyword evidence="3" id="KW-1185">Reference proteome</keyword>
<dbReference type="EMBL" id="FQXZ01000006">
    <property type="protein sequence ID" value="SHH79806.1"/>
    <property type="molecule type" value="Genomic_DNA"/>
</dbReference>
<proteinExistence type="predicted"/>
<feature type="region of interest" description="Disordered" evidence="1">
    <location>
        <begin position="64"/>
        <end position="95"/>
    </location>
</feature>
<dbReference type="STRING" id="1216006.VA7868_00542"/>
<protein>
    <recommendedName>
        <fullName evidence="4">Sel1 repeat protein</fullName>
    </recommendedName>
</protein>
<evidence type="ECO:0000313" key="3">
    <source>
        <dbReference type="Proteomes" id="UP000184608"/>
    </source>
</evidence>
<dbReference type="Gene3D" id="1.25.40.10">
    <property type="entry name" value="Tetratricopeptide repeat domain"/>
    <property type="match status" value="1"/>
</dbReference>
<accession>A0A1M5VX46</accession>
<evidence type="ECO:0000256" key="1">
    <source>
        <dbReference type="SAM" id="MobiDB-lite"/>
    </source>
</evidence>
<reference evidence="2 3" key="1">
    <citation type="submission" date="2016-11" db="EMBL/GenBank/DDBJ databases">
        <authorList>
            <person name="Jaros S."/>
            <person name="Januszkiewicz K."/>
            <person name="Wedrychowicz H."/>
        </authorList>
    </citation>
    <scope>NUCLEOTIDE SEQUENCE [LARGE SCALE GENOMIC DNA]</scope>
    <source>
        <strain evidence="2 3">CECT 7868</strain>
    </source>
</reference>
<feature type="compositionally biased region" description="Basic and acidic residues" evidence="1">
    <location>
        <begin position="72"/>
        <end position="90"/>
    </location>
</feature>
<evidence type="ECO:0000313" key="2">
    <source>
        <dbReference type="EMBL" id="SHH79806.1"/>
    </source>
</evidence>
<gene>
    <name evidence="2" type="ORF">VA7868_00542</name>
</gene>